<evidence type="ECO:0000256" key="1">
    <source>
        <dbReference type="SAM" id="Coils"/>
    </source>
</evidence>
<feature type="compositionally biased region" description="Basic and acidic residues" evidence="2">
    <location>
        <begin position="300"/>
        <end position="317"/>
    </location>
</feature>
<name>A0ABQ4WMC1_9ASTR</name>
<feature type="region of interest" description="Disordered" evidence="2">
    <location>
        <begin position="672"/>
        <end position="691"/>
    </location>
</feature>
<comment type="caution">
    <text evidence="3">The sequence shown here is derived from an EMBL/GenBank/DDBJ whole genome shotgun (WGS) entry which is preliminary data.</text>
</comment>
<organism evidence="3 4">
    <name type="scientific">Tanacetum coccineum</name>
    <dbReference type="NCBI Taxonomy" id="301880"/>
    <lineage>
        <taxon>Eukaryota</taxon>
        <taxon>Viridiplantae</taxon>
        <taxon>Streptophyta</taxon>
        <taxon>Embryophyta</taxon>
        <taxon>Tracheophyta</taxon>
        <taxon>Spermatophyta</taxon>
        <taxon>Magnoliopsida</taxon>
        <taxon>eudicotyledons</taxon>
        <taxon>Gunneridae</taxon>
        <taxon>Pentapetalae</taxon>
        <taxon>asterids</taxon>
        <taxon>campanulids</taxon>
        <taxon>Asterales</taxon>
        <taxon>Asteraceae</taxon>
        <taxon>Asteroideae</taxon>
        <taxon>Anthemideae</taxon>
        <taxon>Anthemidinae</taxon>
        <taxon>Tanacetum</taxon>
    </lineage>
</organism>
<feature type="compositionally biased region" description="Basic and acidic residues" evidence="2">
    <location>
        <begin position="1083"/>
        <end position="1125"/>
    </location>
</feature>
<feature type="region of interest" description="Disordered" evidence="2">
    <location>
        <begin position="1043"/>
        <end position="1147"/>
    </location>
</feature>
<dbReference type="Proteomes" id="UP001151760">
    <property type="component" value="Unassembled WGS sequence"/>
</dbReference>
<feature type="coiled-coil region" evidence="1">
    <location>
        <begin position="22"/>
        <end position="49"/>
    </location>
</feature>
<evidence type="ECO:0000313" key="3">
    <source>
        <dbReference type="EMBL" id="GJS54034.1"/>
    </source>
</evidence>
<feature type="compositionally biased region" description="Basic and acidic residues" evidence="2">
    <location>
        <begin position="178"/>
        <end position="192"/>
    </location>
</feature>
<feature type="region of interest" description="Disordered" evidence="2">
    <location>
        <begin position="289"/>
        <end position="318"/>
    </location>
</feature>
<keyword evidence="4" id="KW-1185">Reference proteome</keyword>
<dbReference type="EMBL" id="BQNB010008768">
    <property type="protein sequence ID" value="GJS54034.1"/>
    <property type="molecule type" value="Genomic_DNA"/>
</dbReference>
<feature type="region of interest" description="Disordered" evidence="2">
    <location>
        <begin position="146"/>
        <end position="192"/>
    </location>
</feature>
<feature type="compositionally biased region" description="Basic and acidic residues" evidence="2">
    <location>
        <begin position="589"/>
        <end position="605"/>
    </location>
</feature>
<accession>A0ABQ4WMC1</accession>
<protein>
    <recommendedName>
        <fullName evidence="5">Reverse transcriptase Ty1/copia-type domain-containing protein</fullName>
    </recommendedName>
</protein>
<proteinExistence type="predicted"/>
<gene>
    <name evidence="3" type="ORF">Tco_0627396</name>
</gene>
<sequence>MPHELPLYNVHSLGRDEGSLSLNELTVLCTSLSEKVSSLESELKNTKETYSSTLTRIILRVKKLEKQVQTTNSRRKTRIILSEDEDVVEDHSNQGRIIEEIDADTDITLVTLIKVSSQSDQSEDHLRVLTATKVLAEAAKQGRGVGLTQTYTRRRRNVGTGSGGVSTASELDSTAGGKAKDKGKEIMQEHEPLKKLKKRVQVQISMDEEISKKMFEEEQAKLDAREEVPAEATQAIQAHEIDWNDPSVLRYHAQLNRPYSIAEVRKNMIVYLKNQGGYKMSYFKESKEKAKERMKRNTSKAREDKIKRQKTKDDPKNSHSWSMYKLCLTLKKQLIEMLNDFDRADLIVLYKLFNEKYASTRLRFDDLMLWGDIKIMFNLDENVEKKYPLPQDTLTRMLRWKLHVNYEILEMAYELLKFIRDSNSLNFMTEKGPWMVNGKPLIVQKWNHELGMQMGEHRNPLIMDINTVTMCHNGIGGLDYARVLVEMDVDKEFKKVFGHEFKGCTIRPRTLEEEEVVKRKEEELNNPKNDNMEKIWSLLDDNPIEFNTLKDRMIVDQFLNKKIQPSVMEISKWSNDMVKYFKERWEEDRKRDADNDVQKDRSMKSDEEDIVSEVNRMRENVIANEIPGRGKRPNWLFGFGYLTDSMNYQPVRSENQANKTAVQKKLVIVKSSEAKNEGEKPNKDTGLKTNEEPEFAQSTKYLLLQAGAARATSTNTVNTVSTPLSTANPSNVFSTGGPSYPDLTNYADQDVLKSCSEDSSIHTTNGTQILGDLKLAVQTKSKVNKSSGAHALVSYIQKQRRNNHKDFQHCLFARFLSQVKPKKISKALDDESWVDAMQEELLQFKIQKVWILVDLPFGKKAIRTKWVYMMNKKMKMRINVGRYSFGSTKRLGGYKFSIDEKYILDKSDKYVAEILKKFDFASVKTASTLIETQKPLTKDGEAADVDVHLYRSMIGSLMYLTTFRPDIMFAVYGCSRFQDTYVHGNSRSKTIVATSKQQMQNNFASLANCNMQVFSKTKQIENMHHISLGYAYERTYPRSCKGLAKQGRNVGNTQHIHQRRRNVGTGSGGVSTASEYDNTAGGKAKDKGKEIMQEPEPPKTQEEEQAKDEFGRSLTDKEADAREEVPAEATQATQEHEIDWNDPLVLR</sequence>
<evidence type="ECO:0000256" key="2">
    <source>
        <dbReference type="SAM" id="MobiDB-lite"/>
    </source>
</evidence>
<evidence type="ECO:0000313" key="4">
    <source>
        <dbReference type="Proteomes" id="UP001151760"/>
    </source>
</evidence>
<feature type="region of interest" description="Disordered" evidence="2">
    <location>
        <begin position="589"/>
        <end position="608"/>
    </location>
</feature>
<evidence type="ECO:0008006" key="5">
    <source>
        <dbReference type="Google" id="ProtNLM"/>
    </source>
</evidence>
<reference evidence="3" key="1">
    <citation type="journal article" date="2022" name="Int. J. Mol. Sci.">
        <title>Draft Genome of Tanacetum Coccineum: Genomic Comparison of Closely Related Tanacetum-Family Plants.</title>
        <authorList>
            <person name="Yamashiro T."/>
            <person name="Shiraishi A."/>
            <person name="Nakayama K."/>
            <person name="Satake H."/>
        </authorList>
    </citation>
    <scope>NUCLEOTIDE SEQUENCE</scope>
</reference>
<keyword evidence="1" id="KW-0175">Coiled coil</keyword>
<reference evidence="3" key="2">
    <citation type="submission" date="2022-01" db="EMBL/GenBank/DDBJ databases">
        <authorList>
            <person name="Yamashiro T."/>
            <person name="Shiraishi A."/>
            <person name="Satake H."/>
            <person name="Nakayama K."/>
        </authorList>
    </citation>
    <scope>NUCLEOTIDE SEQUENCE</scope>
</reference>